<gene>
    <name evidence="2" type="ORF">CM83_104573</name>
</gene>
<feature type="compositionally biased region" description="Basic and acidic residues" evidence="1">
    <location>
        <begin position="25"/>
        <end position="34"/>
    </location>
</feature>
<feature type="region of interest" description="Disordered" evidence="1">
    <location>
        <begin position="50"/>
        <end position="91"/>
    </location>
</feature>
<accession>A0A0A9X2C4</accession>
<sequence>IPGGMNSRDDIGATSRDILNQNRYKTTDTTERIEKDEYDPRHSSYVGALQTESSVSNDDDFLDRLSLNTRPSSGQRGLNEKTDENNNVEKSRIQIKNELKISSITPSRVPINI</sequence>
<reference evidence="2" key="2">
    <citation type="submission" date="2014-07" db="EMBL/GenBank/DDBJ databases">
        <authorList>
            <person name="Hull J."/>
        </authorList>
    </citation>
    <scope>NUCLEOTIDE SEQUENCE</scope>
</reference>
<feature type="non-terminal residue" evidence="2">
    <location>
        <position position="1"/>
    </location>
</feature>
<proteinExistence type="predicted"/>
<feature type="non-terminal residue" evidence="2">
    <location>
        <position position="113"/>
    </location>
</feature>
<evidence type="ECO:0000313" key="2">
    <source>
        <dbReference type="EMBL" id="JAG14882.1"/>
    </source>
</evidence>
<organism evidence="2">
    <name type="scientific">Lygus hesperus</name>
    <name type="common">Western plant bug</name>
    <dbReference type="NCBI Taxonomy" id="30085"/>
    <lineage>
        <taxon>Eukaryota</taxon>
        <taxon>Metazoa</taxon>
        <taxon>Ecdysozoa</taxon>
        <taxon>Arthropoda</taxon>
        <taxon>Hexapoda</taxon>
        <taxon>Insecta</taxon>
        <taxon>Pterygota</taxon>
        <taxon>Neoptera</taxon>
        <taxon>Paraneoptera</taxon>
        <taxon>Hemiptera</taxon>
        <taxon>Heteroptera</taxon>
        <taxon>Panheteroptera</taxon>
        <taxon>Cimicomorpha</taxon>
        <taxon>Miridae</taxon>
        <taxon>Mirini</taxon>
        <taxon>Lygus</taxon>
    </lineage>
</organism>
<feature type="compositionally biased region" description="Basic and acidic residues" evidence="1">
    <location>
        <begin position="78"/>
        <end position="91"/>
    </location>
</feature>
<reference evidence="2" key="1">
    <citation type="journal article" date="2014" name="PLoS ONE">
        <title>Transcriptome-Based Identification of ABC Transporters in the Western Tarnished Plant Bug Lygus hesperus.</title>
        <authorList>
            <person name="Hull J.J."/>
            <person name="Chaney K."/>
            <person name="Geib S.M."/>
            <person name="Fabrick J.A."/>
            <person name="Brent C.S."/>
            <person name="Walsh D."/>
            <person name="Lavine L.C."/>
        </authorList>
    </citation>
    <scope>NUCLEOTIDE SEQUENCE</scope>
</reference>
<feature type="compositionally biased region" description="Polar residues" evidence="1">
    <location>
        <begin position="66"/>
        <end position="76"/>
    </location>
</feature>
<feature type="region of interest" description="Disordered" evidence="1">
    <location>
        <begin position="1"/>
        <end position="34"/>
    </location>
</feature>
<name>A0A0A9X2C4_LYGHE</name>
<dbReference type="EMBL" id="GBHO01028722">
    <property type="protein sequence ID" value="JAG14882.1"/>
    <property type="molecule type" value="Transcribed_RNA"/>
</dbReference>
<evidence type="ECO:0000256" key="1">
    <source>
        <dbReference type="SAM" id="MobiDB-lite"/>
    </source>
</evidence>
<protein>
    <submittedName>
        <fullName evidence="2">Uncharacterized protein</fullName>
    </submittedName>
</protein>
<dbReference type="AlphaFoldDB" id="A0A0A9X2C4"/>